<reference evidence="1 2" key="2">
    <citation type="submission" date="2014-09" db="EMBL/GenBank/DDBJ databases">
        <title>Genome announcement of three Brucella strains isolated from bovine in Zimbabwe.</title>
        <authorList>
            <person name="Ledwaba M.M.B."/>
            <person name="Mafofo J.J."/>
            <person name="van Heerden H.H."/>
        </authorList>
    </citation>
    <scope>NUCLEOTIDE SEQUENCE [LARGE SCALE GENOMIC DNA]</scope>
    <source>
        <strain evidence="1 2">ZW046</strain>
    </source>
</reference>
<dbReference type="AlphaFoldDB" id="A0AAU8RCY7"/>
<accession>A0AAU8RCY7</accession>
<dbReference type="KEGG" id="bsw:IY71_01635"/>
<reference evidence="1 2" key="1">
    <citation type="submission" date="2014-07" db="EMBL/GenBank/DDBJ databases">
        <authorList>
            <person name="Ledwaba M.B."/>
            <person name="Mafofo J."/>
            <person name="van Heerden H."/>
        </authorList>
    </citation>
    <scope>NUCLEOTIDE SEQUENCE [LARGE SCALE GENOMIC DNA]</scope>
    <source>
        <strain evidence="1 2">ZW046</strain>
    </source>
</reference>
<dbReference type="EMBL" id="CP009096">
    <property type="protein sequence ID" value="AIN86673.1"/>
    <property type="molecule type" value="Genomic_DNA"/>
</dbReference>
<protein>
    <submittedName>
        <fullName evidence="1">Uncharacterized protein</fullName>
    </submittedName>
</protein>
<name>A0AAU8RCY7_BRUSS</name>
<evidence type="ECO:0000313" key="1">
    <source>
        <dbReference type="EMBL" id="AIN86673.1"/>
    </source>
</evidence>
<gene>
    <name evidence="1" type="ORF">IY72_01360</name>
</gene>
<evidence type="ECO:0000313" key="2">
    <source>
        <dbReference type="Proteomes" id="UP000029248"/>
    </source>
</evidence>
<organism evidence="1 2">
    <name type="scientific">Brucella suis</name>
    <dbReference type="NCBI Taxonomy" id="29461"/>
    <lineage>
        <taxon>Bacteria</taxon>
        <taxon>Pseudomonadati</taxon>
        <taxon>Pseudomonadota</taxon>
        <taxon>Alphaproteobacteria</taxon>
        <taxon>Hyphomicrobiales</taxon>
        <taxon>Brucellaceae</taxon>
        <taxon>Brucella/Ochrobactrum group</taxon>
        <taxon>Brucella</taxon>
    </lineage>
</organism>
<sequence>MLQIQCGRALTMQHNRHKENLFRGDLAGRLAATLKNSLNKAAVRYRPFAFSQGRFFIGRRGFLPAPADRLSTGWKK</sequence>
<dbReference type="KEGG" id="bsg:IY72_01360"/>
<proteinExistence type="predicted"/>
<dbReference type="Proteomes" id="UP000029248">
    <property type="component" value="Chromosome 1"/>
</dbReference>